<evidence type="ECO:0000313" key="3">
    <source>
        <dbReference type="EMBL" id="CAE6470342.1"/>
    </source>
</evidence>
<protein>
    <recommendedName>
        <fullName evidence="2">BTB domain-containing protein</fullName>
    </recommendedName>
</protein>
<gene>
    <name evidence="3" type="ORF">RDB_LOCUS175458</name>
</gene>
<dbReference type="Pfam" id="PF00651">
    <property type="entry name" value="BTB"/>
    <property type="match status" value="1"/>
</dbReference>
<evidence type="ECO:0000313" key="4">
    <source>
        <dbReference type="Proteomes" id="UP000663841"/>
    </source>
</evidence>
<sequence length="290" mass="33051">MERSRWNGRSILVERASDVKSDAHSNETSSPEISEPLQPHPDFFFDDKLIVVQAEKTLFRVHKYQLAKSNTFSDLFRRPKEGDGPEKGSSPECPIKLADVSASDFTALLRVLYASHFPKSTVPEVVLIVPAFRLANLLEFPDLREYLLPLAEENLDDVDKIAFAREFKIKEWLAPALIRLCKRDEVLRIDEAKKLGLESVLLVWRMREQYRIQIPTSSTTTNSLYCQNCIGMEYYGYGHNTCERCNIRATGNYLRCFRSGTTGGEANTNNTALEVEVNKWVEDTYNTGGE</sequence>
<accession>A0A8H3C1D8</accession>
<dbReference type="Proteomes" id="UP000663841">
    <property type="component" value="Unassembled WGS sequence"/>
</dbReference>
<dbReference type="SMART" id="SM00225">
    <property type="entry name" value="BTB"/>
    <property type="match status" value="1"/>
</dbReference>
<dbReference type="Gene3D" id="3.30.710.10">
    <property type="entry name" value="Potassium Channel Kv1.1, Chain A"/>
    <property type="match status" value="1"/>
</dbReference>
<feature type="region of interest" description="Disordered" evidence="1">
    <location>
        <begin position="17"/>
        <end position="39"/>
    </location>
</feature>
<proteinExistence type="predicted"/>
<dbReference type="EMBL" id="CAJMWW010000414">
    <property type="protein sequence ID" value="CAE6470342.1"/>
    <property type="molecule type" value="Genomic_DNA"/>
</dbReference>
<dbReference type="AlphaFoldDB" id="A0A8H3C1D8"/>
<dbReference type="SUPFAM" id="SSF54695">
    <property type="entry name" value="POZ domain"/>
    <property type="match status" value="1"/>
</dbReference>
<dbReference type="InterPro" id="IPR011333">
    <property type="entry name" value="SKP1/BTB/POZ_sf"/>
</dbReference>
<dbReference type="PROSITE" id="PS50097">
    <property type="entry name" value="BTB"/>
    <property type="match status" value="1"/>
</dbReference>
<organism evidence="3 4">
    <name type="scientific">Rhizoctonia solani</name>
    <dbReference type="NCBI Taxonomy" id="456999"/>
    <lineage>
        <taxon>Eukaryota</taxon>
        <taxon>Fungi</taxon>
        <taxon>Dikarya</taxon>
        <taxon>Basidiomycota</taxon>
        <taxon>Agaricomycotina</taxon>
        <taxon>Agaricomycetes</taxon>
        <taxon>Cantharellales</taxon>
        <taxon>Ceratobasidiaceae</taxon>
        <taxon>Rhizoctonia</taxon>
    </lineage>
</organism>
<feature type="domain" description="BTB" evidence="2">
    <location>
        <begin position="46"/>
        <end position="121"/>
    </location>
</feature>
<reference evidence="3" key="1">
    <citation type="submission" date="2021-01" db="EMBL/GenBank/DDBJ databases">
        <authorList>
            <person name="Kaushik A."/>
        </authorList>
    </citation>
    <scope>NUCLEOTIDE SEQUENCE</scope>
    <source>
        <strain evidence="3">AG3-T5</strain>
    </source>
</reference>
<evidence type="ECO:0000259" key="2">
    <source>
        <dbReference type="PROSITE" id="PS50097"/>
    </source>
</evidence>
<dbReference type="InterPro" id="IPR000210">
    <property type="entry name" value="BTB/POZ_dom"/>
</dbReference>
<evidence type="ECO:0000256" key="1">
    <source>
        <dbReference type="SAM" id="MobiDB-lite"/>
    </source>
</evidence>
<name>A0A8H3C1D8_9AGAM</name>
<dbReference type="CDD" id="cd18186">
    <property type="entry name" value="BTB_POZ_ZBTB_KLHL-like"/>
    <property type="match status" value="1"/>
</dbReference>
<comment type="caution">
    <text evidence="3">The sequence shown here is derived from an EMBL/GenBank/DDBJ whole genome shotgun (WGS) entry which is preliminary data.</text>
</comment>